<gene>
    <name evidence="1" type="ORF">AWC17_26000</name>
</gene>
<dbReference type="EMBL" id="LQPH01000041">
    <property type="protein sequence ID" value="ORW31382.1"/>
    <property type="molecule type" value="Genomic_DNA"/>
</dbReference>
<protein>
    <submittedName>
        <fullName evidence="1">Uncharacterized protein</fullName>
    </submittedName>
</protein>
<proteinExistence type="predicted"/>
<accession>A0A0F5NAR7</accession>
<dbReference type="AlphaFoldDB" id="A0A0F5NAR7"/>
<name>A0A0F5NAR7_9MYCO</name>
<comment type="caution">
    <text evidence="1">The sequence shown here is derived from an EMBL/GenBank/DDBJ whole genome shotgun (WGS) entry which is preliminary data.</text>
</comment>
<organism evidence="1 2">
    <name type="scientific">Mycobacterium nebraskense</name>
    <dbReference type="NCBI Taxonomy" id="244292"/>
    <lineage>
        <taxon>Bacteria</taxon>
        <taxon>Bacillati</taxon>
        <taxon>Actinomycetota</taxon>
        <taxon>Actinomycetes</taxon>
        <taxon>Mycobacteriales</taxon>
        <taxon>Mycobacteriaceae</taxon>
        <taxon>Mycobacterium</taxon>
    </lineage>
</organism>
<reference evidence="1 2" key="1">
    <citation type="submission" date="2016-01" db="EMBL/GenBank/DDBJ databases">
        <title>The new phylogeny of the genus Mycobacterium.</title>
        <authorList>
            <person name="Tarcisio F."/>
            <person name="Conor M."/>
            <person name="Antonella G."/>
            <person name="Elisabetta G."/>
            <person name="Giulia F.S."/>
            <person name="Sara T."/>
            <person name="Anna F."/>
            <person name="Clotilde B."/>
            <person name="Roberto B."/>
            <person name="Veronica D.S."/>
            <person name="Fabio R."/>
            <person name="Monica P."/>
            <person name="Olivier J."/>
            <person name="Enrico T."/>
            <person name="Nicola S."/>
        </authorList>
    </citation>
    <scope>NUCLEOTIDE SEQUENCE [LARGE SCALE GENOMIC DNA]</scope>
    <source>
        <strain evidence="1 2">DSM 44803</strain>
    </source>
</reference>
<evidence type="ECO:0000313" key="1">
    <source>
        <dbReference type="EMBL" id="ORW31382.1"/>
    </source>
</evidence>
<evidence type="ECO:0000313" key="2">
    <source>
        <dbReference type="Proteomes" id="UP000193781"/>
    </source>
</evidence>
<keyword evidence="2" id="KW-1185">Reference proteome</keyword>
<sequence length="65" mass="6758">MGLAGVEDLPFEDGAVFGPQVVGVAARAGDLGSAVVLVVPSCVGERTVRPRFMQWSMCVPRNAPS</sequence>
<dbReference type="Proteomes" id="UP000193781">
    <property type="component" value="Unassembled WGS sequence"/>
</dbReference>